<accession>A0A1U7D4Q0</accession>
<keyword evidence="3" id="KW-1185">Reference proteome</keyword>
<dbReference type="Proteomes" id="UP000186559">
    <property type="component" value="Chromosome"/>
</dbReference>
<organism evidence="2 3">
    <name type="scientific">Salipiger profundus</name>
    <dbReference type="NCBI Taxonomy" id="1229727"/>
    <lineage>
        <taxon>Bacteria</taxon>
        <taxon>Pseudomonadati</taxon>
        <taxon>Pseudomonadota</taxon>
        <taxon>Alphaproteobacteria</taxon>
        <taxon>Rhodobacterales</taxon>
        <taxon>Roseobacteraceae</taxon>
        <taxon>Salipiger</taxon>
    </lineage>
</organism>
<name>A0A1U7D4Q0_9RHOB</name>
<evidence type="ECO:0000313" key="2">
    <source>
        <dbReference type="EMBL" id="APX23078.1"/>
    </source>
</evidence>
<reference evidence="2 3" key="1">
    <citation type="submission" date="2016-03" db="EMBL/GenBank/DDBJ databases">
        <title>Deep-sea bacteria in the southern Pacific.</title>
        <authorList>
            <person name="Tang K."/>
        </authorList>
    </citation>
    <scope>NUCLEOTIDE SEQUENCE [LARGE SCALE GENOMIC DNA]</scope>
    <source>
        <strain evidence="2 3">JLT2016</strain>
    </source>
</reference>
<sequence>MWRYRRPRAPRCPPRGKDAVRALASTNALREPACADAPNCKGSVARPQGPAHRDAPVGRRGQGATARSSSL</sequence>
<dbReference type="KEGG" id="tpro:Ga0080559_TMP2282"/>
<protein>
    <submittedName>
        <fullName evidence="2">Uncharacterized protein</fullName>
    </submittedName>
</protein>
<feature type="region of interest" description="Disordered" evidence="1">
    <location>
        <begin position="33"/>
        <end position="71"/>
    </location>
</feature>
<evidence type="ECO:0000313" key="3">
    <source>
        <dbReference type="Proteomes" id="UP000186559"/>
    </source>
</evidence>
<evidence type="ECO:0000256" key="1">
    <source>
        <dbReference type="SAM" id="MobiDB-lite"/>
    </source>
</evidence>
<dbReference type="AlphaFoldDB" id="A0A1U7D4Q0"/>
<gene>
    <name evidence="2" type="ORF">Ga0080559_TMP2282</name>
</gene>
<dbReference type="EMBL" id="CP014796">
    <property type="protein sequence ID" value="APX23078.1"/>
    <property type="molecule type" value="Genomic_DNA"/>
</dbReference>
<proteinExistence type="predicted"/>